<comment type="caution">
    <text evidence="2">The sequence shown here is derived from an EMBL/GenBank/DDBJ whole genome shotgun (WGS) entry which is preliminary data.</text>
</comment>
<proteinExistence type="predicted"/>
<name>A0A9D1FVF0_9BACT</name>
<dbReference type="Proteomes" id="UP000824139">
    <property type="component" value="Unassembled WGS sequence"/>
</dbReference>
<gene>
    <name evidence="2" type="ORF">IAD41_04165</name>
</gene>
<dbReference type="AlphaFoldDB" id="A0A9D1FVF0"/>
<accession>A0A9D1FVF0</accession>
<evidence type="ECO:0000313" key="2">
    <source>
        <dbReference type="EMBL" id="HIS82782.1"/>
    </source>
</evidence>
<dbReference type="EMBL" id="DVJO01000090">
    <property type="protein sequence ID" value="HIS82782.1"/>
    <property type="molecule type" value="Genomic_DNA"/>
</dbReference>
<evidence type="ECO:0000313" key="3">
    <source>
        <dbReference type="Proteomes" id="UP000824139"/>
    </source>
</evidence>
<organism evidence="2 3">
    <name type="scientific">Candidatus Scatenecus faecavium</name>
    <dbReference type="NCBI Taxonomy" id="2840915"/>
    <lineage>
        <taxon>Bacteria</taxon>
        <taxon>Candidatus Scatenecus</taxon>
    </lineage>
</organism>
<reference evidence="2" key="2">
    <citation type="journal article" date="2021" name="PeerJ">
        <title>Extensive microbial diversity within the chicken gut microbiome revealed by metagenomics and culture.</title>
        <authorList>
            <person name="Gilroy R."/>
            <person name="Ravi A."/>
            <person name="Getino M."/>
            <person name="Pursley I."/>
            <person name="Horton D.L."/>
            <person name="Alikhan N.F."/>
            <person name="Baker D."/>
            <person name="Gharbi K."/>
            <person name="Hall N."/>
            <person name="Watson M."/>
            <person name="Adriaenssens E.M."/>
            <person name="Foster-Nyarko E."/>
            <person name="Jarju S."/>
            <person name="Secka A."/>
            <person name="Antonio M."/>
            <person name="Oren A."/>
            <person name="Chaudhuri R.R."/>
            <person name="La Ragione R."/>
            <person name="Hildebrand F."/>
            <person name="Pallen M.J."/>
        </authorList>
    </citation>
    <scope>NUCLEOTIDE SEQUENCE</scope>
    <source>
        <strain evidence="2">CHK152-2994</strain>
    </source>
</reference>
<feature type="region of interest" description="Disordered" evidence="1">
    <location>
        <begin position="19"/>
        <end position="39"/>
    </location>
</feature>
<reference evidence="2" key="1">
    <citation type="submission" date="2020-10" db="EMBL/GenBank/DDBJ databases">
        <authorList>
            <person name="Gilroy R."/>
        </authorList>
    </citation>
    <scope>NUCLEOTIDE SEQUENCE</scope>
    <source>
        <strain evidence="2">CHK152-2994</strain>
    </source>
</reference>
<feature type="compositionally biased region" description="Polar residues" evidence="1">
    <location>
        <begin position="27"/>
        <end position="39"/>
    </location>
</feature>
<sequence length="437" mass="48056">MTSISSIKLNNTAMLEEKIQQSDEEQNTGSDTEISSSSRGTAIAFPNLTRFGGSSNIPTLVMTVEDDVNAIADEIDKAVNEEEQINSILKANTFATTFDLQETNLFSNSSNSTAKTIGFVEYTGSSHTINEKTDTTALMNCFTPDTSAGNVDVQTKVFESAVTIMTNWLDDYINNYEQRVAEGTANGEIEAKLSFLLRIRKAIENCDFPVGFAPQSGTAMGSYNWSYYVGEFLNPEEEAFTNRGAEHDLNPKMLLRTDMFASDRKFKTEAEAMAAIDNASAGGAIDFSVEDLIFANEDAYYQFKGVQLATVLIHEFVHSTHISNEAVTYFTCELMESDYYDESVYTNFSSAYLAKAQQLSIGGSTLDLTSIKYADMTTQVDTGEEIIAAAFGHSLGSIDEIAQHGHEMNKGDLYTEMSKGNTTQACKKELLNFVYNA</sequence>
<evidence type="ECO:0000256" key="1">
    <source>
        <dbReference type="SAM" id="MobiDB-lite"/>
    </source>
</evidence>
<protein>
    <submittedName>
        <fullName evidence="2">Uncharacterized protein</fullName>
    </submittedName>
</protein>